<evidence type="ECO:0000313" key="5">
    <source>
        <dbReference type="EMBL" id="MFC3965040.1"/>
    </source>
</evidence>
<dbReference type="CDD" id="cd03674">
    <property type="entry name" value="NUDIX_Hydrolase"/>
    <property type="match status" value="1"/>
</dbReference>
<protein>
    <submittedName>
        <fullName evidence="5">NUDIX hydrolase</fullName>
    </submittedName>
</protein>
<dbReference type="InterPro" id="IPR000086">
    <property type="entry name" value="NUDIX_hydrolase_dom"/>
</dbReference>
<evidence type="ECO:0000256" key="2">
    <source>
        <dbReference type="ARBA" id="ARBA00022801"/>
    </source>
</evidence>
<proteinExistence type="predicted"/>
<organism evidence="5 6">
    <name type="scientific">Nocardia jiangsuensis</name>
    <dbReference type="NCBI Taxonomy" id="1691563"/>
    <lineage>
        <taxon>Bacteria</taxon>
        <taxon>Bacillati</taxon>
        <taxon>Actinomycetota</taxon>
        <taxon>Actinomycetes</taxon>
        <taxon>Mycobacteriales</taxon>
        <taxon>Nocardiaceae</taxon>
        <taxon>Nocardia</taxon>
    </lineage>
</organism>
<comment type="cofactor">
    <cofactor evidence="1">
        <name>Mg(2+)</name>
        <dbReference type="ChEBI" id="CHEBI:18420"/>
    </cofactor>
</comment>
<dbReference type="PROSITE" id="PS00893">
    <property type="entry name" value="NUDIX_BOX"/>
    <property type="match status" value="1"/>
</dbReference>
<dbReference type="RefSeq" id="WP_378614799.1">
    <property type="nucleotide sequence ID" value="NZ_JBHSAX010000019.1"/>
</dbReference>
<reference evidence="6" key="1">
    <citation type="journal article" date="2019" name="Int. J. Syst. Evol. Microbiol.">
        <title>The Global Catalogue of Microorganisms (GCM) 10K type strain sequencing project: providing services to taxonomists for standard genome sequencing and annotation.</title>
        <authorList>
            <consortium name="The Broad Institute Genomics Platform"/>
            <consortium name="The Broad Institute Genome Sequencing Center for Infectious Disease"/>
            <person name="Wu L."/>
            <person name="Ma J."/>
        </authorList>
    </citation>
    <scope>NUCLEOTIDE SEQUENCE [LARGE SCALE GENOMIC DNA]</scope>
    <source>
        <strain evidence="6">CGMCC 4.7330</strain>
    </source>
</reference>
<evidence type="ECO:0000259" key="4">
    <source>
        <dbReference type="PROSITE" id="PS51462"/>
    </source>
</evidence>
<dbReference type="InterPro" id="IPR015797">
    <property type="entry name" value="NUDIX_hydrolase-like_dom_sf"/>
</dbReference>
<dbReference type="Pfam" id="PF00293">
    <property type="entry name" value="NUDIX"/>
    <property type="match status" value="1"/>
</dbReference>
<evidence type="ECO:0000256" key="3">
    <source>
        <dbReference type="SAM" id="MobiDB-lite"/>
    </source>
</evidence>
<accession>A0ABV8DY13</accession>
<evidence type="ECO:0000313" key="6">
    <source>
        <dbReference type="Proteomes" id="UP001595696"/>
    </source>
</evidence>
<comment type="caution">
    <text evidence="5">The sequence shown here is derived from an EMBL/GenBank/DDBJ whole genome shotgun (WGS) entry which is preliminary data.</text>
</comment>
<dbReference type="Proteomes" id="UP001595696">
    <property type="component" value="Unassembled WGS sequence"/>
</dbReference>
<feature type="region of interest" description="Disordered" evidence="3">
    <location>
        <begin position="75"/>
        <end position="97"/>
    </location>
</feature>
<dbReference type="SUPFAM" id="SSF55811">
    <property type="entry name" value="Nudix"/>
    <property type="match status" value="1"/>
</dbReference>
<keyword evidence="6" id="KW-1185">Reference proteome</keyword>
<dbReference type="Gene3D" id="3.90.79.10">
    <property type="entry name" value="Nucleoside Triphosphate Pyrophosphohydrolase"/>
    <property type="match status" value="1"/>
</dbReference>
<keyword evidence="2 5" id="KW-0378">Hydrolase</keyword>
<name>A0ABV8DY13_9NOCA</name>
<gene>
    <name evidence="5" type="ORF">ACFO0B_23890</name>
</gene>
<dbReference type="EMBL" id="JBHSAX010000019">
    <property type="protein sequence ID" value="MFC3965040.1"/>
    <property type="molecule type" value="Genomic_DNA"/>
</dbReference>
<dbReference type="InterPro" id="IPR020084">
    <property type="entry name" value="NUDIX_hydrolase_CS"/>
</dbReference>
<dbReference type="PANTHER" id="PTHR43046:SF14">
    <property type="entry name" value="MUTT_NUDIX FAMILY PROTEIN"/>
    <property type="match status" value="1"/>
</dbReference>
<sequence length="182" mass="20018">MTEAVAALISSIAPADDLERAHLHEAAAWVARTADIYRRVKPATPPRHLVTYVVVTTPERDAVFLVDHRKAGKWLPPGGHVEPGEHPGNTARREAEEELGLRPELGAGSAPLFLTITTTVNVDSGHEDVSLWYVTTAAPDAEFTLDEEEFRGGRWWTRDEIAAADPALFDPHLSRFLAKLGR</sequence>
<dbReference type="GO" id="GO:0016787">
    <property type="term" value="F:hydrolase activity"/>
    <property type="evidence" value="ECO:0007669"/>
    <property type="project" value="UniProtKB-KW"/>
</dbReference>
<feature type="domain" description="Nudix hydrolase" evidence="4">
    <location>
        <begin position="46"/>
        <end position="179"/>
    </location>
</feature>
<dbReference type="PANTHER" id="PTHR43046">
    <property type="entry name" value="GDP-MANNOSE MANNOSYL HYDROLASE"/>
    <property type="match status" value="1"/>
</dbReference>
<dbReference type="PROSITE" id="PS51462">
    <property type="entry name" value="NUDIX"/>
    <property type="match status" value="1"/>
</dbReference>
<evidence type="ECO:0000256" key="1">
    <source>
        <dbReference type="ARBA" id="ARBA00001946"/>
    </source>
</evidence>